<sequence>MKRQTGIWIDSSKAIIVALDGDTEKITEIDSEVENDVYHNREGNKGTFNGGHHSTNESQFEARKEEQLNYFIKSVLSYVKKSDELIVFGPAQTKTRLEKKLIDGNLIEPGKLKAVETADKMTLNQIVEKVRRYYNPSEYKKPEPNS</sequence>
<protein>
    <recommendedName>
        <fullName evidence="4">Protein required for attachment to host cells</fullName>
    </recommendedName>
</protein>
<evidence type="ECO:0000256" key="1">
    <source>
        <dbReference type="SAM" id="MobiDB-lite"/>
    </source>
</evidence>
<accession>A0A1I2AXE9</accession>
<reference evidence="3" key="1">
    <citation type="submission" date="2016-10" db="EMBL/GenBank/DDBJ databases">
        <authorList>
            <person name="Varghese N."/>
            <person name="Submissions S."/>
        </authorList>
    </citation>
    <scope>NUCLEOTIDE SEQUENCE [LARGE SCALE GENOMIC DNA]</scope>
    <source>
        <strain evidence="3">CGMCC 1.9227</strain>
    </source>
</reference>
<proteinExistence type="predicted"/>
<evidence type="ECO:0008006" key="4">
    <source>
        <dbReference type="Google" id="ProtNLM"/>
    </source>
</evidence>
<dbReference type="RefSeq" id="WP_091203222.1">
    <property type="nucleotide sequence ID" value="NZ_FONQ01000002.1"/>
</dbReference>
<dbReference type="SUPFAM" id="SSF53137">
    <property type="entry name" value="Translational machinery components"/>
    <property type="match status" value="1"/>
</dbReference>
<feature type="region of interest" description="Disordered" evidence="1">
    <location>
        <begin position="38"/>
        <end position="58"/>
    </location>
</feature>
<dbReference type="Proteomes" id="UP000198596">
    <property type="component" value="Unassembled WGS sequence"/>
</dbReference>
<name>A0A1I2AXE9_9FLAO</name>
<dbReference type="OrthoDB" id="594984at2"/>
<organism evidence="2 3">
    <name type="scientific">Flavobacterium xueshanense</name>
    <dbReference type="NCBI Taxonomy" id="935223"/>
    <lineage>
        <taxon>Bacteria</taxon>
        <taxon>Pseudomonadati</taxon>
        <taxon>Bacteroidota</taxon>
        <taxon>Flavobacteriia</taxon>
        <taxon>Flavobacteriales</taxon>
        <taxon>Flavobacteriaceae</taxon>
        <taxon>Flavobacterium</taxon>
    </lineage>
</organism>
<evidence type="ECO:0000313" key="3">
    <source>
        <dbReference type="Proteomes" id="UP000198596"/>
    </source>
</evidence>
<keyword evidence="3" id="KW-1185">Reference proteome</keyword>
<dbReference type="EMBL" id="FONQ01000002">
    <property type="protein sequence ID" value="SFE48318.1"/>
    <property type="molecule type" value="Genomic_DNA"/>
</dbReference>
<dbReference type="AlphaFoldDB" id="A0A1I2AXE9"/>
<gene>
    <name evidence="2" type="ORF">SAMN04488131_102155</name>
</gene>
<dbReference type="STRING" id="935223.SAMN04488131_102155"/>
<evidence type="ECO:0000313" key="2">
    <source>
        <dbReference type="EMBL" id="SFE48318.1"/>
    </source>
</evidence>